<dbReference type="Proteomes" id="UP000014680">
    <property type="component" value="Unassembled WGS sequence"/>
</dbReference>
<proteinExistence type="predicted"/>
<dbReference type="GeneID" id="14886837"/>
<feature type="compositionally biased region" description="Polar residues" evidence="1">
    <location>
        <begin position="385"/>
        <end position="432"/>
    </location>
</feature>
<reference evidence="2 3" key="1">
    <citation type="submission" date="2012-10" db="EMBL/GenBank/DDBJ databases">
        <authorList>
            <person name="Zafar N."/>
            <person name="Inman J."/>
            <person name="Hall N."/>
            <person name="Lorenzi H."/>
            <person name="Caler E."/>
        </authorList>
    </citation>
    <scope>NUCLEOTIDE SEQUENCE [LARGE SCALE GENOMIC DNA]</scope>
    <source>
        <strain evidence="2 3">IP1</strain>
    </source>
</reference>
<dbReference type="VEuPathDB" id="AmoebaDB:EIN_273950"/>
<evidence type="ECO:0000256" key="1">
    <source>
        <dbReference type="SAM" id="MobiDB-lite"/>
    </source>
</evidence>
<feature type="compositionally biased region" description="Basic and acidic residues" evidence="1">
    <location>
        <begin position="285"/>
        <end position="317"/>
    </location>
</feature>
<evidence type="ECO:0000313" key="2">
    <source>
        <dbReference type="EMBL" id="ELP87838.1"/>
    </source>
</evidence>
<dbReference type="EMBL" id="KB206783">
    <property type="protein sequence ID" value="ELP87838.1"/>
    <property type="molecule type" value="Genomic_DNA"/>
</dbReference>
<evidence type="ECO:0000313" key="3">
    <source>
        <dbReference type="Proteomes" id="UP000014680"/>
    </source>
</evidence>
<protein>
    <submittedName>
        <fullName evidence="2">Uncharacterized protein</fullName>
    </submittedName>
</protein>
<feature type="region of interest" description="Disordered" evidence="1">
    <location>
        <begin position="375"/>
        <end position="452"/>
    </location>
</feature>
<name>A0A0A1U4M9_ENTIV</name>
<gene>
    <name evidence="2" type="ORF">EIN_273950</name>
</gene>
<dbReference type="AlphaFoldDB" id="A0A0A1U4M9"/>
<organism evidence="2 3">
    <name type="scientific">Entamoeba invadens IP1</name>
    <dbReference type="NCBI Taxonomy" id="370355"/>
    <lineage>
        <taxon>Eukaryota</taxon>
        <taxon>Amoebozoa</taxon>
        <taxon>Evosea</taxon>
        <taxon>Archamoebae</taxon>
        <taxon>Mastigamoebida</taxon>
        <taxon>Entamoebidae</taxon>
        <taxon>Entamoeba</taxon>
    </lineage>
</organism>
<dbReference type="KEGG" id="eiv:EIN_273950"/>
<feature type="region of interest" description="Disordered" evidence="1">
    <location>
        <begin position="250"/>
        <end position="336"/>
    </location>
</feature>
<feature type="region of interest" description="Disordered" evidence="1">
    <location>
        <begin position="205"/>
        <end position="233"/>
    </location>
</feature>
<accession>A0A0A1U4M9</accession>
<dbReference type="RefSeq" id="XP_004254609.1">
    <property type="nucleotide sequence ID" value="XM_004254561.1"/>
</dbReference>
<sequence length="452" mass="51961">MLLVLVLFTVVFGQPDQPKDDPQEVLIPPKAVGALKKLIINLESYIKVLTDLSNKYVEKFQVFSVNLWKTVDEMKESEEEMLELLKEFDTKGKVEKAKLMKWIELIEKAYNLQKTEKGYGCYMFHLKTNINNVQTSKDLTMRERVFFQNALYLKVTLLEMKVKYLVLFAKLLKVQKTPEFFRAHNKFADFLTTLKVVMEEGHESSTEKKYLLPKSQDVPKVEQPPTKKAPRKSLAEMIAEQRFMMTEKGKDIKLPLLPPLRPKTPKPTEEQALAQGAKPKVQQQKQEEEKQHQKVELKPTTHQERKALIKQQRERGRYVQQATATKPTPGTPQTPHVAEQTLIRPIPQILQPPHFITPVAKPIITSKIVKERFTIPPYKHKPTPQVHSEPTSTQTGSAIQGTPIQHPEQPTVQQQGAQPTEHSSQSPTTTPVQETHPQQPKEPQHKQEQKRS</sequence>
<feature type="compositionally biased region" description="Basic and acidic residues" evidence="1">
    <location>
        <begin position="442"/>
        <end position="452"/>
    </location>
</feature>
<keyword evidence="3" id="KW-1185">Reference proteome</keyword>
<feature type="compositionally biased region" description="Polar residues" evidence="1">
    <location>
        <begin position="320"/>
        <end position="334"/>
    </location>
</feature>